<dbReference type="InterPro" id="IPR010982">
    <property type="entry name" value="Lambda_DNA-bd_dom_sf"/>
</dbReference>
<keyword evidence="2" id="KW-0238">DNA-binding</keyword>
<evidence type="ECO:0000313" key="7">
    <source>
        <dbReference type="Proteomes" id="UP000248706"/>
    </source>
</evidence>
<evidence type="ECO:0000256" key="2">
    <source>
        <dbReference type="ARBA" id="ARBA00023125"/>
    </source>
</evidence>
<dbReference type="GO" id="GO:0003700">
    <property type="term" value="F:DNA-binding transcription factor activity"/>
    <property type="evidence" value="ECO:0007669"/>
    <property type="project" value="TreeGrafter"/>
</dbReference>
<proteinExistence type="predicted"/>
<comment type="caution">
    <text evidence="6">The sequence shown here is derived from an EMBL/GenBank/DDBJ whole genome shotgun (WGS) entry which is preliminary data.</text>
</comment>
<accession>A0A328VF82</accession>
<protein>
    <recommendedName>
        <fullName evidence="5">HTH lacI-type domain-containing protein</fullName>
    </recommendedName>
</protein>
<dbReference type="InterPro" id="IPR028082">
    <property type="entry name" value="Peripla_BP_I"/>
</dbReference>
<dbReference type="PANTHER" id="PTHR30146">
    <property type="entry name" value="LACI-RELATED TRANSCRIPTIONAL REPRESSOR"/>
    <property type="match status" value="1"/>
</dbReference>
<dbReference type="CDD" id="cd06267">
    <property type="entry name" value="PBP1_LacI_sugar_binding-like"/>
    <property type="match status" value="1"/>
</dbReference>
<feature type="domain" description="HTH lacI-type" evidence="5">
    <location>
        <begin position="2"/>
        <end position="56"/>
    </location>
</feature>
<dbReference type="Pfam" id="PF00356">
    <property type="entry name" value="LacI"/>
    <property type="match status" value="1"/>
</dbReference>
<sequence length="359" mass="39321">MVTIYDIARAAGVAKSTVANVLSGKGKVSEATRQRVLYYARELGYRPNLLARNLSQHRTFTVALILPTIANPFYPEIMEAIEHILRQRDYQTLFCNTHGDFALGRQQMERLMSRWVDGYIIMGSSMDIADIAHYFRQGVPIVLCDWQENESPSGIPQVTVDFFRAGQLAAEHLLALGHRRIAVIVDEPQQHLRLEGFRTTLRQAGLELPPDRIALGDSSLESGYAAARQLLSVGQELAPPTAIFATNDWMALGAMELVLDRGLRVPEDVSIVGLDDIVVSAHLRPPLTTIAIPKTRLAQEATELLLAQIEAASQEQGRELPPAGEGTDGAAQRQGVTAPLRLVPPSLVVRQSTAVPASP</sequence>
<evidence type="ECO:0000256" key="1">
    <source>
        <dbReference type="ARBA" id="ARBA00023015"/>
    </source>
</evidence>
<dbReference type="AlphaFoldDB" id="A0A328VF82"/>
<dbReference type="Gene3D" id="1.10.260.40">
    <property type="entry name" value="lambda repressor-like DNA-binding domains"/>
    <property type="match status" value="1"/>
</dbReference>
<dbReference type="EMBL" id="MCIF01000002">
    <property type="protein sequence ID" value="RAQ94410.1"/>
    <property type="molecule type" value="Genomic_DNA"/>
</dbReference>
<dbReference type="SUPFAM" id="SSF53822">
    <property type="entry name" value="Periplasmic binding protein-like I"/>
    <property type="match status" value="1"/>
</dbReference>
<dbReference type="GO" id="GO:0000976">
    <property type="term" value="F:transcription cis-regulatory region binding"/>
    <property type="evidence" value="ECO:0007669"/>
    <property type="project" value="TreeGrafter"/>
</dbReference>
<evidence type="ECO:0000256" key="3">
    <source>
        <dbReference type="ARBA" id="ARBA00023163"/>
    </source>
</evidence>
<gene>
    <name evidence="6" type="ORF">A4R35_02620</name>
</gene>
<evidence type="ECO:0000259" key="5">
    <source>
        <dbReference type="PROSITE" id="PS50932"/>
    </source>
</evidence>
<dbReference type="InterPro" id="IPR046335">
    <property type="entry name" value="LacI/GalR-like_sensor"/>
</dbReference>
<dbReference type="PROSITE" id="PS50932">
    <property type="entry name" value="HTH_LACI_2"/>
    <property type="match status" value="1"/>
</dbReference>
<dbReference type="SMART" id="SM00354">
    <property type="entry name" value="HTH_LACI"/>
    <property type="match status" value="1"/>
</dbReference>
<dbReference type="Gene3D" id="3.40.50.2300">
    <property type="match status" value="2"/>
</dbReference>
<organism evidence="6 7">
    <name type="scientific">Thermogemmatispora tikiterensis</name>
    <dbReference type="NCBI Taxonomy" id="1825093"/>
    <lineage>
        <taxon>Bacteria</taxon>
        <taxon>Bacillati</taxon>
        <taxon>Chloroflexota</taxon>
        <taxon>Ktedonobacteria</taxon>
        <taxon>Thermogemmatisporales</taxon>
        <taxon>Thermogemmatisporaceae</taxon>
        <taxon>Thermogemmatispora</taxon>
    </lineage>
</organism>
<evidence type="ECO:0000313" key="6">
    <source>
        <dbReference type="EMBL" id="RAQ94410.1"/>
    </source>
</evidence>
<dbReference type="CDD" id="cd01392">
    <property type="entry name" value="HTH_LacI"/>
    <property type="match status" value="1"/>
</dbReference>
<keyword evidence="7" id="KW-1185">Reference proteome</keyword>
<feature type="region of interest" description="Disordered" evidence="4">
    <location>
        <begin position="315"/>
        <end position="338"/>
    </location>
</feature>
<evidence type="ECO:0000256" key="4">
    <source>
        <dbReference type="SAM" id="MobiDB-lite"/>
    </source>
</evidence>
<dbReference type="InterPro" id="IPR000843">
    <property type="entry name" value="HTH_LacI"/>
</dbReference>
<dbReference type="RefSeq" id="WP_189361255.1">
    <property type="nucleotide sequence ID" value="NZ_MCIF01000002.1"/>
</dbReference>
<dbReference type="SUPFAM" id="SSF47413">
    <property type="entry name" value="lambda repressor-like DNA-binding domains"/>
    <property type="match status" value="1"/>
</dbReference>
<keyword evidence="1" id="KW-0805">Transcription regulation</keyword>
<dbReference type="PANTHER" id="PTHR30146:SF109">
    <property type="entry name" value="HTH-TYPE TRANSCRIPTIONAL REGULATOR GALS"/>
    <property type="match status" value="1"/>
</dbReference>
<dbReference type="Pfam" id="PF13377">
    <property type="entry name" value="Peripla_BP_3"/>
    <property type="match status" value="1"/>
</dbReference>
<dbReference type="Proteomes" id="UP000248706">
    <property type="component" value="Unassembled WGS sequence"/>
</dbReference>
<keyword evidence="3" id="KW-0804">Transcription</keyword>
<name>A0A328VF82_9CHLR</name>
<reference evidence="6 7" key="1">
    <citation type="submission" date="2016-08" db="EMBL/GenBank/DDBJ databases">
        <title>Analysis of Carbohydrate Active Enzymes in Thermogemmatispora T81 Reveals Carbohydrate Degradation Ability.</title>
        <authorList>
            <person name="Tomazini A."/>
            <person name="Lal S."/>
            <person name="Stott M."/>
            <person name="Henrissat B."/>
            <person name="Polikarpov I."/>
            <person name="Sparling R."/>
            <person name="Levin D.B."/>
        </authorList>
    </citation>
    <scope>NUCLEOTIDE SEQUENCE [LARGE SCALE GENOMIC DNA]</scope>
    <source>
        <strain evidence="6 7">T81</strain>
    </source>
</reference>